<dbReference type="AlphaFoldDB" id="A0A0P6CTX5"/>
<protein>
    <submittedName>
        <fullName evidence="1">Uncharacterized protein</fullName>
    </submittedName>
</protein>
<sequence length="96" mass="11324">MFSLGDSSTPPNSSNRKFQLPHLFFPSFNIKDGSVFINYLASRSDKGLEWQGEQRRGTRWKYRILCINLLRIPCHSIAHKFYDCFWKIKTHLLTLC</sequence>
<reference evidence="1" key="1">
    <citation type="submission" date="2015-10" db="EMBL/GenBank/DDBJ databases">
        <title>EvidentialGene: Evidence-directed Construction of Complete mRNA Transcriptomes without Genomes.</title>
        <authorList>
            <person name="Gilbert D.G."/>
        </authorList>
    </citation>
    <scope>NUCLEOTIDE SEQUENCE</scope>
</reference>
<proteinExistence type="predicted"/>
<name>A0A0P6CTX5_9CRUS</name>
<organism evidence="1">
    <name type="scientific">Daphnia magna</name>
    <dbReference type="NCBI Taxonomy" id="35525"/>
    <lineage>
        <taxon>Eukaryota</taxon>
        <taxon>Metazoa</taxon>
        <taxon>Ecdysozoa</taxon>
        <taxon>Arthropoda</taxon>
        <taxon>Crustacea</taxon>
        <taxon>Branchiopoda</taxon>
        <taxon>Diplostraca</taxon>
        <taxon>Cladocera</taxon>
        <taxon>Anomopoda</taxon>
        <taxon>Daphniidae</taxon>
        <taxon>Daphnia</taxon>
    </lineage>
</organism>
<dbReference type="EMBL" id="GDIQ01011679">
    <property type="protein sequence ID" value="JAN83058.1"/>
    <property type="molecule type" value="Transcribed_RNA"/>
</dbReference>
<accession>A0A0P6CTX5</accession>
<evidence type="ECO:0000313" key="1">
    <source>
        <dbReference type="EMBL" id="JAN83058.1"/>
    </source>
</evidence>